<evidence type="ECO:0000256" key="9">
    <source>
        <dbReference type="SAM" id="Phobius"/>
    </source>
</evidence>
<feature type="transmembrane region" description="Helical" evidence="9">
    <location>
        <begin position="131"/>
        <end position="155"/>
    </location>
</feature>
<feature type="transmembrane region" description="Helical" evidence="9">
    <location>
        <begin position="617"/>
        <end position="635"/>
    </location>
</feature>
<evidence type="ECO:0000256" key="8">
    <source>
        <dbReference type="SAM" id="Coils"/>
    </source>
</evidence>
<evidence type="ECO:0000256" key="6">
    <source>
        <dbReference type="ARBA" id="ARBA00023136"/>
    </source>
</evidence>
<feature type="binding site" evidence="7">
    <location>
        <position position="393"/>
    </location>
    <ligand>
        <name>Na(+)</name>
        <dbReference type="ChEBI" id="CHEBI:29101"/>
        <label>1</label>
    </ligand>
</feature>
<gene>
    <name evidence="10" type="primary">Acey_s0003.g1483</name>
    <name evidence="10" type="ORF">Y032_0003g1483</name>
</gene>
<reference evidence="11" key="1">
    <citation type="journal article" date="2015" name="Nat. Genet.">
        <title>The genome and transcriptome of the zoonotic hookworm Ancylostoma ceylanicum identify infection-specific gene families.</title>
        <authorList>
            <person name="Schwarz E.M."/>
            <person name="Hu Y."/>
            <person name="Antoshechkin I."/>
            <person name="Miller M.M."/>
            <person name="Sternberg P.W."/>
            <person name="Aroian R.V."/>
        </authorList>
    </citation>
    <scope>NUCLEOTIDE SEQUENCE</scope>
    <source>
        <strain evidence="11">HY135</strain>
    </source>
</reference>
<dbReference type="OrthoDB" id="5856612at2759"/>
<comment type="caution">
    <text evidence="10">The sequence shown here is derived from an EMBL/GenBank/DDBJ whole genome shotgun (WGS) entry which is preliminary data.</text>
</comment>
<keyword evidence="7" id="KW-0915">Sodium</keyword>
<organism evidence="10 11">
    <name type="scientific">Ancylostoma ceylanicum</name>
    <dbReference type="NCBI Taxonomy" id="53326"/>
    <lineage>
        <taxon>Eukaryota</taxon>
        <taxon>Metazoa</taxon>
        <taxon>Ecdysozoa</taxon>
        <taxon>Nematoda</taxon>
        <taxon>Chromadorea</taxon>
        <taxon>Rhabditida</taxon>
        <taxon>Rhabditina</taxon>
        <taxon>Rhabditomorpha</taxon>
        <taxon>Strongyloidea</taxon>
        <taxon>Ancylostomatidae</taxon>
        <taxon>Ancylostomatinae</taxon>
        <taxon>Ancylostoma</taxon>
    </lineage>
</organism>
<comment type="subcellular location">
    <subcellularLocation>
        <location evidence="1">Membrane</location>
        <topology evidence="1">Multi-pass membrane protein</topology>
    </subcellularLocation>
</comment>
<evidence type="ECO:0000256" key="1">
    <source>
        <dbReference type="ARBA" id="ARBA00004141"/>
    </source>
</evidence>
<feature type="transmembrane region" description="Helical" evidence="9">
    <location>
        <begin position="167"/>
        <end position="187"/>
    </location>
</feature>
<evidence type="ECO:0000256" key="5">
    <source>
        <dbReference type="ARBA" id="ARBA00022989"/>
    </source>
</evidence>
<sequence>MHASYLCLSCDWTVVHCADERSTNARGMHHLHHLPYRIGHNERRGHGKKSDKNLDSFRFVDMLRDRLEMAKEAREERRKARAATREYIEQDAEPLDSWLSTFVDTMMLLGLMLSTDSIWVFPLETLKNGGFFFLIIYFFTSFYVVVPLLHLEIFVSQICQSGIVKAMQLHGVAFAGVGFGIVVLTVLRHHVGLHRGYYYLAHIFRLFENAEAVVSCESKYVKNKTTCVSIFADRLCRHFNYGRFYINGTCMPDASFLDSVITASDSYAEYLLNLGEGNMDLTIVVIQLCVLLFLSTLGLRVLRFLIAFIYVVTMLFYGTAVFNFPYRKTHEVVQLVLAYSNPKVFFDVETYASALRLSISSAGLCVCGLFCASSFRKRNGNSYFIAWLAFWCNYISCFMSVFATVVVVALMREGSPGSLLSFSVNKQGLEFSGATIPEFFSSTHNVFTYVLILYFGGSYMINWSYSFAVFFVFHSLLRDHLSSRSYVFNTLVLIAYCSASCLYYMFCTWRLAHGIHSVEEGAVKFSTNLYICLMVFVFVHNYGIRELEIDMVSLLGEYEGWFSWINVTKTLSGYGYSMFILMVLQIIDSHRISSWMQFSWWFEKTPIVESKYSETNYISTLIIVTPALIPFLYFLHKAMELKRFEKFSKLFAIRPEHPSFIRLNPRAVLRPGEAIPAYEFTEERTLY</sequence>
<feature type="transmembrane region" description="Helical" evidence="9">
    <location>
        <begin position="525"/>
        <end position="544"/>
    </location>
</feature>
<evidence type="ECO:0000256" key="7">
    <source>
        <dbReference type="PIRSR" id="PIRSR600175-1"/>
    </source>
</evidence>
<keyword evidence="4" id="KW-0769">Symport</keyword>
<evidence type="ECO:0008006" key="12">
    <source>
        <dbReference type="Google" id="ProtNLM"/>
    </source>
</evidence>
<feature type="transmembrane region" description="Helical" evidence="9">
    <location>
        <begin position="564"/>
        <end position="587"/>
    </location>
</feature>
<feature type="transmembrane region" description="Helical" evidence="9">
    <location>
        <begin position="485"/>
        <end position="505"/>
    </location>
</feature>
<dbReference type="GO" id="GO:0005886">
    <property type="term" value="C:plasma membrane"/>
    <property type="evidence" value="ECO:0007669"/>
    <property type="project" value="TreeGrafter"/>
</dbReference>
<feature type="binding site" evidence="7">
    <location>
        <position position="361"/>
    </location>
    <ligand>
        <name>Na(+)</name>
        <dbReference type="ChEBI" id="CHEBI:29101"/>
        <label>1</label>
    </ligand>
</feature>
<evidence type="ECO:0000256" key="2">
    <source>
        <dbReference type="ARBA" id="ARBA00022448"/>
    </source>
</evidence>
<feature type="transmembrane region" description="Helical" evidence="9">
    <location>
        <begin position="281"/>
        <end position="299"/>
    </location>
</feature>
<keyword evidence="3 9" id="KW-0812">Transmembrane</keyword>
<dbReference type="PANTHER" id="PTHR11616:SF240">
    <property type="entry name" value="BLOATED TUBULES, ISOFORM B-RELATED"/>
    <property type="match status" value="1"/>
</dbReference>
<evidence type="ECO:0000256" key="3">
    <source>
        <dbReference type="ARBA" id="ARBA00022692"/>
    </source>
</evidence>
<protein>
    <recommendedName>
        <fullName evidence="12">Sodium:neurotransmitter symporter family protein</fullName>
    </recommendedName>
</protein>
<dbReference type="Pfam" id="PF00209">
    <property type="entry name" value="SNF"/>
    <property type="match status" value="1"/>
</dbReference>
<dbReference type="PANTHER" id="PTHR11616">
    <property type="entry name" value="SODIUM/CHLORIDE DEPENDENT TRANSPORTER"/>
    <property type="match status" value="1"/>
</dbReference>
<dbReference type="GO" id="GO:0035725">
    <property type="term" value="P:sodium ion transmembrane transport"/>
    <property type="evidence" value="ECO:0007669"/>
    <property type="project" value="TreeGrafter"/>
</dbReference>
<name>A0A016VYZ5_9BILA</name>
<keyword evidence="6 9" id="KW-0472">Membrane</keyword>
<feature type="transmembrane region" description="Helical" evidence="9">
    <location>
        <begin position="446"/>
        <end position="473"/>
    </location>
</feature>
<keyword evidence="2" id="KW-0813">Transport</keyword>
<feature type="transmembrane region" description="Helical" evidence="9">
    <location>
        <begin position="351"/>
        <end position="372"/>
    </location>
</feature>
<dbReference type="EMBL" id="JARK01001339">
    <property type="protein sequence ID" value="EYC32262.1"/>
    <property type="molecule type" value="Genomic_DNA"/>
</dbReference>
<dbReference type="AlphaFoldDB" id="A0A016VYZ5"/>
<feature type="coiled-coil region" evidence="8">
    <location>
        <begin position="60"/>
        <end position="90"/>
    </location>
</feature>
<feature type="binding site" evidence="7">
    <location>
        <position position="110"/>
    </location>
    <ligand>
        <name>Na(+)</name>
        <dbReference type="ChEBI" id="CHEBI:29101"/>
        <label>1</label>
    </ligand>
</feature>
<dbReference type="SUPFAM" id="SSF161070">
    <property type="entry name" value="SNF-like"/>
    <property type="match status" value="1"/>
</dbReference>
<accession>A0A016VYZ5</accession>
<dbReference type="GO" id="GO:0015293">
    <property type="term" value="F:symporter activity"/>
    <property type="evidence" value="ECO:0007669"/>
    <property type="project" value="UniProtKB-KW"/>
</dbReference>
<feature type="transmembrane region" description="Helical" evidence="9">
    <location>
        <begin position="304"/>
        <end position="326"/>
    </location>
</feature>
<evidence type="ECO:0000313" key="10">
    <source>
        <dbReference type="EMBL" id="EYC32262.1"/>
    </source>
</evidence>
<dbReference type="InterPro" id="IPR000175">
    <property type="entry name" value="Na/ntran_symport"/>
</dbReference>
<evidence type="ECO:0000256" key="4">
    <source>
        <dbReference type="ARBA" id="ARBA00022847"/>
    </source>
</evidence>
<keyword evidence="11" id="KW-1185">Reference proteome</keyword>
<keyword evidence="5 9" id="KW-1133">Transmembrane helix</keyword>
<keyword evidence="8" id="KW-0175">Coiled coil</keyword>
<dbReference type="InterPro" id="IPR037272">
    <property type="entry name" value="SNS_sf"/>
</dbReference>
<proteinExistence type="predicted"/>
<dbReference type="GO" id="GO:0046872">
    <property type="term" value="F:metal ion binding"/>
    <property type="evidence" value="ECO:0007669"/>
    <property type="project" value="UniProtKB-KW"/>
</dbReference>
<dbReference type="Proteomes" id="UP000024635">
    <property type="component" value="Unassembled WGS sequence"/>
</dbReference>
<feature type="transmembrane region" description="Helical" evidence="9">
    <location>
        <begin position="384"/>
        <end position="411"/>
    </location>
</feature>
<dbReference type="PROSITE" id="PS50267">
    <property type="entry name" value="NA_NEUROTRAN_SYMP_3"/>
    <property type="match status" value="1"/>
</dbReference>
<keyword evidence="7" id="KW-0479">Metal-binding</keyword>
<evidence type="ECO:0000313" key="11">
    <source>
        <dbReference type="Proteomes" id="UP000024635"/>
    </source>
</evidence>